<keyword evidence="1" id="KW-0479">Metal-binding</keyword>
<dbReference type="PROSITE" id="PS51036">
    <property type="entry name" value="ZF_A20"/>
    <property type="match status" value="1"/>
</dbReference>
<gene>
    <name evidence="5" type="primary">Rabgef1</name>
    <name evidence="5" type="ORF">Anas_08490</name>
</gene>
<evidence type="ECO:0000256" key="1">
    <source>
        <dbReference type="ARBA" id="ARBA00022723"/>
    </source>
</evidence>
<dbReference type="GO" id="GO:0030139">
    <property type="term" value="C:endocytic vesicle"/>
    <property type="evidence" value="ECO:0007669"/>
    <property type="project" value="TreeGrafter"/>
</dbReference>
<dbReference type="GO" id="GO:0005829">
    <property type="term" value="C:cytosol"/>
    <property type="evidence" value="ECO:0007669"/>
    <property type="project" value="TreeGrafter"/>
</dbReference>
<dbReference type="InterPro" id="IPR045046">
    <property type="entry name" value="Vps9-like"/>
</dbReference>
<keyword evidence="6" id="KW-1185">Reference proteome</keyword>
<protein>
    <submittedName>
        <fullName evidence="5">Rab5 GDP/GTP exchange factor</fullName>
    </submittedName>
</protein>
<evidence type="ECO:0000256" key="3">
    <source>
        <dbReference type="ARBA" id="ARBA00022833"/>
    </source>
</evidence>
<comment type="caution">
    <text evidence="5">The sequence shown here is derived from an EMBL/GenBank/DDBJ whole genome shotgun (WGS) entry which is preliminary data.</text>
</comment>
<dbReference type="GO" id="GO:0008270">
    <property type="term" value="F:zinc ion binding"/>
    <property type="evidence" value="ECO:0007669"/>
    <property type="project" value="UniProtKB-KW"/>
</dbReference>
<keyword evidence="2" id="KW-0863">Zinc-finger</keyword>
<dbReference type="Gene3D" id="1.20.5.4770">
    <property type="match status" value="1"/>
</dbReference>
<evidence type="ECO:0000256" key="2">
    <source>
        <dbReference type="ARBA" id="ARBA00022771"/>
    </source>
</evidence>
<dbReference type="InterPro" id="IPR041545">
    <property type="entry name" value="DUF5601"/>
</dbReference>
<dbReference type="Gene3D" id="1.10.246.120">
    <property type="match status" value="1"/>
</dbReference>
<proteinExistence type="predicted"/>
<dbReference type="GO" id="GO:0016192">
    <property type="term" value="P:vesicle-mediated transport"/>
    <property type="evidence" value="ECO:0007669"/>
    <property type="project" value="InterPro"/>
</dbReference>
<organism evidence="5 6">
    <name type="scientific">Armadillidium nasatum</name>
    <dbReference type="NCBI Taxonomy" id="96803"/>
    <lineage>
        <taxon>Eukaryota</taxon>
        <taxon>Metazoa</taxon>
        <taxon>Ecdysozoa</taxon>
        <taxon>Arthropoda</taxon>
        <taxon>Crustacea</taxon>
        <taxon>Multicrustacea</taxon>
        <taxon>Malacostraca</taxon>
        <taxon>Eumalacostraca</taxon>
        <taxon>Peracarida</taxon>
        <taxon>Isopoda</taxon>
        <taxon>Oniscidea</taxon>
        <taxon>Crinocheta</taxon>
        <taxon>Armadillidiidae</taxon>
        <taxon>Armadillidium</taxon>
    </lineage>
</organism>
<dbReference type="PANTHER" id="PTHR23101">
    <property type="entry name" value="RAB GDP/GTP EXCHANGE FACTOR"/>
    <property type="match status" value="1"/>
</dbReference>
<dbReference type="InterPro" id="IPR037191">
    <property type="entry name" value="VPS9_dom_sf"/>
</dbReference>
<reference evidence="5 6" key="1">
    <citation type="journal article" date="2019" name="PLoS Biol.">
        <title>Sex chromosomes control vertical transmission of feminizing Wolbachia symbionts in an isopod.</title>
        <authorList>
            <person name="Becking T."/>
            <person name="Chebbi M.A."/>
            <person name="Giraud I."/>
            <person name="Moumen B."/>
            <person name="Laverre T."/>
            <person name="Caubet Y."/>
            <person name="Peccoud J."/>
            <person name="Gilbert C."/>
            <person name="Cordaux R."/>
        </authorList>
    </citation>
    <scope>NUCLEOTIDE SEQUENCE [LARGE SCALE GENOMIC DNA]</scope>
    <source>
        <strain evidence="5">ANa2</strain>
        <tissue evidence="5">Whole body excluding digestive tract and cuticle</tissue>
    </source>
</reference>
<evidence type="ECO:0000313" key="6">
    <source>
        <dbReference type="Proteomes" id="UP000326759"/>
    </source>
</evidence>
<dbReference type="GO" id="GO:0005085">
    <property type="term" value="F:guanyl-nucleotide exchange factor activity"/>
    <property type="evidence" value="ECO:0007669"/>
    <property type="project" value="InterPro"/>
</dbReference>
<keyword evidence="3" id="KW-0862">Zinc</keyword>
<evidence type="ECO:0000313" key="5">
    <source>
        <dbReference type="EMBL" id="KAB7502392.1"/>
    </source>
</evidence>
<feature type="domain" description="A20-type" evidence="4">
    <location>
        <begin position="14"/>
        <end position="48"/>
    </location>
</feature>
<feature type="non-terminal residue" evidence="5">
    <location>
        <position position="274"/>
    </location>
</feature>
<accession>A0A5N5T7D0</accession>
<dbReference type="SMART" id="SM00259">
    <property type="entry name" value="ZnF_A20"/>
    <property type="match status" value="1"/>
</dbReference>
<dbReference type="SUPFAM" id="SSF109993">
    <property type="entry name" value="VPS9 domain"/>
    <property type="match status" value="1"/>
</dbReference>
<evidence type="ECO:0000259" key="4">
    <source>
        <dbReference type="PROSITE" id="PS51036"/>
    </source>
</evidence>
<dbReference type="EMBL" id="SEYY01007668">
    <property type="protein sequence ID" value="KAB7502392.1"/>
    <property type="molecule type" value="Genomic_DNA"/>
</dbReference>
<dbReference type="AlphaFoldDB" id="A0A5N5T7D0"/>
<sequence>MSNSAWSGARPHIDESELLCKTGCGYYGNPTWDGHCSKCYKELVQKREQRKTVFDPTQIKNKVTQSVSDVSELQSKATSLMTRKFDKFDEKRRRQMDKKTKAVRSIFMKSHSTKEKESKDHPKITRQLSEESQAAVTEFQKFFEHLISKHIKAFMDKSLTGMESLSVDEMGDLVHDFYNSIHDLMAKNSCFKNFTHEQIEKVGELTEVYITTRLYKILISEVNAYSEEKDLAIQKRIRSLMWVSTSHLECKVDESNAEVRVILDEIITGKCYIY</sequence>
<dbReference type="Proteomes" id="UP000326759">
    <property type="component" value="Unassembled WGS sequence"/>
</dbReference>
<dbReference type="PANTHER" id="PTHR23101:SF122">
    <property type="entry name" value="RABAPTIN-5-ASSOCIATED EXCHANGE FACTOR FOR RAB5"/>
    <property type="match status" value="1"/>
</dbReference>
<dbReference type="SUPFAM" id="SSF57716">
    <property type="entry name" value="Glucocorticoid receptor-like (DNA-binding domain)"/>
    <property type="match status" value="1"/>
</dbReference>
<dbReference type="GO" id="GO:0031267">
    <property type="term" value="F:small GTPase binding"/>
    <property type="evidence" value="ECO:0007669"/>
    <property type="project" value="TreeGrafter"/>
</dbReference>
<name>A0A5N5T7D0_9CRUS</name>
<dbReference type="InterPro" id="IPR002653">
    <property type="entry name" value="Znf_A20"/>
</dbReference>
<dbReference type="Pfam" id="PF01754">
    <property type="entry name" value="zf-A20"/>
    <property type="match status" value="1"/>
</dbReference>
<dbReference type="OrthoDB" id="300289at2759"/>
<dbReference type="GO" id="GO:0003677">
    <property type="term" value="F:DNA binding"/>
    <property type="evidence" value="ECO:0007669"/>
    <property type="project" value="InterPro"/>
</dbReference>
<dbReference type="Pfam" id="PF18151">
    <property type="entry name" value="DUF5601"/>
    <property type="match status" value="1"/>
</dbReference>